<dbReference type="Proteomes" id="UP000679352">
    <property type="component" value="Plasmid p2"/>
</dbReference>
<evidence type="ECO:0000313" key="5">
    <source>
        <dbReference type="EMBL" id="QWK92565.1"/>
    </source>
</evidence>
<keyword evidence="5" id="KW-0614">Plasmid</keyword>
<dbReference type="InterPro" id="IPR003593">
    <property type="entry name" value="AAA+_ATPase"/>
</dbReference>
<dbReference type="InterPro" id="IPR027417">
    <property type="entry name" value="P-loop_NTPase"/>
</dbReference>
<dbReference type="CDD" id="cd03221">
    <property type="entry name" value="ABCF_EF-3"/>
    <property type="match status" value="1"/>
</dbReference>
<dbReference type="InterPro" id="IPR050611">
    <property type="entry name" value="ABCF"/>
</dbReference>
<dbReference type="PROSITE" id="PS50893">
    <property type="entry name" value="ABC_TRANSPORTER_2"/>
    <property type="match status" value="2"/>
</dbReference>
<feature type="domain" description="ABC transporter" evidence="4">
    <location>
        <begin position="297"/>
        <end position="510"/>
    </location>
</feature>
<evidence type="ECO:0000256" key="3">
    <source>
        <dbReference type="ARBA" id="ARBA00022840"/>
    </source>
</evidence>
<dbReference type="SUPFAM" id="SSF52540">
    <property type="entry name" value="P-loop containing nucleoside triphosphate hydrolases"/>
    <property type="match status" value="2"/>
</dbReference>
<dbReference type="GO" id="GO:0016887">
    <property type="term" value="F:ATP hydrolysis activity"/>
    <property type="evidence" value="ECO:0007669"/>
    <property type="project" value="InterPro"/>
</dbReference>
<dbReference type="RefSeq" id="WP_215505550.1">
    <property type="nucleotide sequence ID" value="NZ_CP076363.1"/>
</dbReference>
<evidence type="ECO:0000313" key="6">
    <source>
        <dbReference type="Proteomes" id="UP000679352"/>
    </source>
</evidence>
<dbReference type="PANTHER" id="PTHR19211">
    <property type="entry name" value="ATP-BINDING TRANSPORT PROTEIN-RELATED"/>
    <property type="match status" value="1"/>
</dbReference>
<name>A0A975PAM3_9RHOB</name>
<keyword evidence="1" id="KW-0677">Repeat</keyword>
<dbReference type="SMART" id="SM00382">
    <property type="entry name" value="AAA"/>
    <property type="match status" value="2"/>
</dbReference>
<accession>A0A975PAM3</accession>
<evidence type="ECO:0000259" key="4">
    <source>
        <dbReference type="PROSITE" id="PS50893"/>
    </source>
</evidence>
<dbReference type="Pfam" id="PF00005">
    <property type="entry name" value="ABC_tran"/>
    <property type="match status" value="2"/>
</dbReference>
<gene>
    <name evidence="5" type="ORF">KM031_19510</name>
</gene>
<reference evidence="5" key="1">
    <citation type="submission" date="2021-06" db="EMBL/GenBank/DDBJ databases">
        <authorList>
            <person name="Lee C.-S."/>
            <person name="Jin L."/>
        </authorList>
    </citation>
    <scope>NUCLEOTIDE SEQUENCE</scope>
    <source>
        <strain evidence="5">Con5</strain>
        <plasmid evidence="5">p2</plasmid>
    </source>
</reference>
<feature type="domain" description="ABC transporter" evidence="4">
    <location>
        <begin position="1"/>
        <end position="222"/>
    </location>
</feature>
<dbReference type="InterPro" id="IPR003439">
    <property type="entry name" value="ABC_transporter-like_ATP-bd"/>
</dbReference>
<dbReference type="PANTHER" id="PTHR19211:SF14">
    <property type="entry name" value="ATP-BINDING CASSETTE SUB-FAMILY F MEMBER 1"/>
    <property type="match status" value="1"/>
</dbReference>
<sequence>MTLIAVKDLSLTRGASLFAGLTLTIAKGDRIGLIAANGRGKSSLLRILTGVEAATAGTVTRARGLVASLAPQEVPDHLLSLTLHAAVLDALDPETAETESWRVDIILDDLEVDPAMRGRRVADLSGGWQRVMLLARAGIVEPDVLLLDEPTNHLDLGRIAVLERFLAALPRDCAVLVASHDRAFLDAACRRSLFLRPKDSADFALPYARARLALDEADAARDRQFDNDMRRVKALRQQAVKLKNIGVNSGSDLLLVKTKQLIDRADRLEDEARPAHHEASAGVIRLGNSDSHAKALMTIGDTTLATPTGRALFRTGKFWIEKGDRIAVLGANGTGKTVLAQRLRAALDGGDPAIRGAASLILGYSDQALSQLACFATPWDAVKQSSDLTDQLARSALAGAGIAIDAQTAPLLRLSGGQRARLAMLLLRLARPNFYILDEPTNHLDIEGQEMLQAELTRPGAACLLISHDRAFVRAVATRIWSVEKGRLVEVAEADPVFDRLMNGGHLGGDRGG</sequence>
<organism evidence="5 6">
    <name type="scientific">Gemmobacter fulvus</name>
    <dbReference type="NCBI Taxonomy" id="2840474"/>
    <lineage>
        <taxon>Bacteria</taxon>
        <taxon>Pseudomonadati</taxon>
        <taxon>Pseudomonadota</taxon>
        <taxon>Alphaproteobacteria</taxon>
        <taxon>Rhodobacterales</taxon>
        <taxon>Paracoccaceae</taxon>
        <taxon>Gemmobacter</taxon>
    </lineage>
</organism>
<dbReference type="Gene3D" id="3.40.50.300">
    <property type="entry name" value="P-loop containing nucleotide triphosphate hydrolases"/>
    <property type="match status" value="2"/>
</dbReference>
<evidence type="ECO:0000256" key="2">
    <source>
        <dbReference type="ARBA" id="ARBA00022741"/>
    </source>
</evidence>
<dbReference type="GO" id="GO:0005524">
    <property type="term" value="F:ATP binding"/>
    <property type="evidence" value="ECO:0007669"/>
    <property type="project" value="UniProtKB-KW"/>
</dbReference>
<dbReference type="EMBL" id="CP076363">
    <property type="protein sequence ID" value="QWK92565.1"/>
    <property type="molecule type" value="Genomic_DNA"/>
</dbReference>
<dbReference type="KEGG" id="gfu:KM031_19510"/>
<keyword evidence="3 5" id="KW-0067">ATP-binding</keyword>
<dbReference type="AlphaFoldDB" id="A0A975PAM3"/>
<protein>
    <submittedName>
        <fullName evidence="5">ATP-binding cassette domain-containing protein</fullName>
    </submittedName>
</protein>
<evidence type="ECO:0000256" key="1">
    <source>
        <dbReference type="ARBA" id="ARBA00022737"/>
    </source>
</evidence>
<keyword evidence="6" id="KW-1185">Reference proteome</keyword>
<proteinExistence type="predicted"/>
<keyword evidence="2" id="KW-0547">Nucleotide-binding</keyword>
<geneLocation type="plasmid" evidence="5 6">
    <name>p2</name>
</geneLocation>